<dbReference type="AlphaFoldDB" id="A0A6I9YEU8"/>
<dbReference type="InterPro" id="IPR048287">
    <property type="entry name" value="TSPN-like_N"/>
</dbReference>
<feature type="region of interest" description="Disordered" evidence="3">
    <location>
        <begin position="405"/>
        <end position="444"/>
    </location>
</feature>
<dbReference type="SMART" id="SM00210">
    <property type="entry name" value="TSPN"/>
    <property type="match status" value="1"/>
</dbReference>
<dbReference type="Gene3D" id="2.60.120.200">
    <property type="match status" value="1"/>
</dbReference>
<organism evidence="6 7">
    <name type="scientific">Thamnophis sirtalis</name>
    <dbReference type="NCBI Taxonomy" id="35019"/>
    <lineage>
        <taxon>Eukaryota</taxon>
        <taxon>Metazoa</taxon>
        <taxon>Chordata</taxon>
        <taxon>Craniata</taxon>
        <taxon>Vertebrata</taxon>
        <taxon>Euteleostomi</taxon>
        <taxon>Lepidosauria</taxon>
        <taxon>Squamata</taxon>
        <taxon>Bifurcata</taxon>
        <taxon>Unidentata</taxon>
        <taxon>Episquamata</taxon>
        <taxon>Toxicofera</taxon>
        <taxon>Serpentes</taxon>
        <taxon>Colubroidea</taxon>
        <taxon>Colubridae</taxon>
        <taxon>Natricinae</taxon>
        <taxon>Thamnophis</taxon>
    </lineage>
</organism>
<proteinExistence type="predicted"/>
<dbReference type="RefSeq" id="XP_013922569.1">
    <property type="nucleotide sequence ID" value="XM_014067094.1"/>
</dbReference>
<evidence type="ECO:0000256" key="3">
    <source>
        <dbReference type="SAM" id="MobiDB-lite"/>
    </source>
</evidence>
<evidence type="ECO:0000313" key="7">
    <source>
        <dbReference type="RefSeq" id="XP_013922569.1"/>
    </source>
</evidence>
<dbReference type="GeneID" id="106549438"/>
<evidence type="ECO:0000256" key="1">
    <source>
        <dbReference type="ARBA" id="ARBA00022729"/>
    </source>
</evidence>
<evidence type="ECO:0000256" key="2">
    <source>
        <dbReference type="ARBA" id="ARBA00022737"/>
    </source>
</evidence>
<dbReference type="KEGG" id="tsr:106549438"/>
<protein>
    <submittedName>
        <fullName evidence="7">Collagen alpha-1(XI) chain-like</fullName>
    </submittedName>
</protein>
<keyword evidence="1 4" id="KW-0732">Signal</keyword>
<sequence>MERSRQWSTRWKTKGRFWESAFPALLVSAVLLLQAADVRGAEPVDVLKALEFHKSPEGISKTSGICINRKNSKGSDVAYRVSKNAQLSAPTKQLYPGGKFPEDFSVLFTIKPKKGVQSFLLSIYNEHGIQQVGIEVGRSPIFLFEDQNGKPAPEDYPIFGTVNIADGKWHRVAISVEGESVTMIVDCKKKTTKPLKRSSPAVIDTNGIAVFGTRILDEEVFEGDIQQMLIVGDPRAAYDYCEHYSPDCDSPAPNAPQAQEPQVEEYATEDLIEYDYEYGDPDYKDYKDYKDLETVTEGPPLYDETVAYTEANVVDEYHEYNVAEVDYGTESYQTAIPTQTTGRNEPIPVEEVFTEEYVTGEDYNSKTKNNEETDYGNRGVDHSEAEVVVDGDLGEYDFYEYKEYEEKPTSPTNEEFGPGVPAETDITETTGPPGRSGLPGADGLPGPPGTMLMLPVSLTLLYKGYIFKGQIRISMQVVLVQMEREEYQGRQVLRVTEVLMDFLDYQVKKDTGEVQAHLVSKVTVEIQDLRVHKGNQDHMDSKVSQVHRGSQAHKVQLAFLVKKVLKANPVWRDFLVLMALLALPVLMGQSAILVPVVSRVNLVFPVCQDIQEDKALRVKLVLLVPEEKMALKVPKGAQVPQETQVALAKLEKRLPVSPKCERQREILKNAGMGATLDSIDAFKNLIGNLSVYDN</sequence>
<name>A0A6I9YEU8_9SAUR</name>
<dbReference type="Proteomes" id="UP000504617">
    <property type="component" value="Unplaced"/>
</dbReference>
<dbReference type="InterPro" id="IPR001791">
    <property type="entry name" value="Laminin_G"/>
</dbReference>
<evidence type="ECO:0000313" key="6">
    <source>
        <dbReference type="Proteomes" id="UP000504617"/>
    </source>
</evidence>
<dbReference type="InterPro" id="IPR013320">
    <property type="entry name" value="ConA-like_dom_sf"/>
</dbReference>
<keyword evidence="2" id="KW-0677">Repeat</keyword>
<keyword evidence="6" id="KW-1185">Reference proteome</keyword>
<feature type="domain" description="Thrombospondin-like N-terminal" evidence="5">
    <location>
        <begin position="43"/>
        <end position="234"/>
    </location>
</feature>
<gene>
    <name evidence="7" type="primary">LOC106549438</name>
</gene>
<dbReference type="Pfam" id="PF02210">
    <property type="entry name" value="Laminin_G_2"/>
    <property type="match status" value="1"/>
</dbReference>
<dbReference type="SUPFAM" id="SSF49899">
    <property type="entry name" value="Concanavalin A-like lectins/glucanases"/>
    <property type="match status" value="1"/>
</dbReference>
<evidence type="ECO:0000259" key="5">
    <source>
        <dbReference type="SMART" id="SM00210"/>
    </source>
</evidence>
<reference evidence="7" key="1">
    <citation type="submission" date="2025-08" db="UniProtKB">
        <authorList>
            <consortium name="RefSeq"/>
        </authorList>
    </citation>
    <scope>IDENTIFICATION</scope>
    <source>
        <tissue evidence="7">Skeletal muscle</tissue>
    </source>
</reference>
<feature type="chain" id="PRO_5026950175" evidence="4">
    <location>
        <begin position="41"/>
        <end position="694"/>
    </location>
</feature>
<accession>A0A6I9YEU8</accession>
<evidence type="ECO:0000256" key="4">
    <source>
        <dbReference type="SAM" id="SignalP"/>
    </source>
</evidence>
<feature type="signal peptide" evidence="4">
    <location>
        <begin position="1"/>
        <end position="40"/>
    </location>
</feature>
<dbReference type="FunFam" id="2.60.120.200:FF:000016">
    <property type="entry name" value="Collagen XI alpha 1 chain"/>
    <property type="match status" value="1"/>
</dbReference>
<dbReference type="OrthoDB" id="8939548at2759"/>